<reference evidence="2" key="1">
    <citation type="submission" date="2020-07" db="EMBL/GenBank/DDBJ databases">
        <title>Huge and variable diversity of episymbiotic CPR bacteria and DPANN archaea in groundwater ecosystems.</title>
        <authorList>
            <person name="He C.Y."/>
            <person name="Keren R."/>
            <person name="Whittaker M."/>
            <person name="Farag I.F."/>
            <person name="Doudna J."/>
            <person name="Cate J.H.D."/>
            <person name="Banfield J.F."/>
        </authorList>
    </citation>
    <scope>NUCLEOTIDE SEQUENCE</scope>
    <source>
        <strain evidence="2">NC_groundwater_763_Ag_S-0.2um_68_21</strain>
    </source>
</reference>
<dbReference type="PANTHER" id="PTHR14119:SF3">
    <property type="entry name" value="ISOCHORISMATASE DOMAIN-CONTAINING PROTEIN 2"/>
    <property type="match status" value="1"/>
</dbReference>
<dbReference type="CDD" id="cd01012">
    <property type="entry name" value="YcaC_related"/>
    <property type="match status" value="1"/>
</dbReference>
<dbReference type="Proteomes" id="UP000782312">
    <property type="component" value="Unassembled WGS sequence"/>
</dbReference>
<dbReference type="Pfam" id="PF00857">
    <property type="entry name" value="Isochorismatase"/>
    <property type="match status" value="1"/>
</dbReference>
<dbReference type="InterPro" id="IPR050993">
    <property type="entry name" value="Isochorismatase_domain"/>
</dbReference>
<dbReference type="AlphaFoldDB" id="A0A932I143"/>
<name>A0A932I143_UNCTE</name>
<organism evidence="2 3">
    <name type="scientific">Tectimicrobiota bacterium</name>
    <dbReference type="NCBI Taxonomy" id="2528274"/>
    <lineage>
        <taxon>Bacteria</taxon>
        <taxon>Pseudomonadati</taxon>
        <taxon>Nitrospinota/Tectimicrobiota group</taxon>
        <taxon>Candidatus Tectimicrobiota</taxon>
    </lineage>
</organism>
<feature type="domain" description="Isochorismatase-like" evidence="1">
    <location>
        <begin position="15"/>
        <end position="167"/>
    </location>
</feature>
<evidence type="ECO:0000259" key="1">
    <source>
        <dbReference type="Pfam" id="PF00857"/>
    </source>
</evidence>
<gene>
    <name evidence="2" type="ORF">HYZ11_11210</name>
</gene>
<sequence length="189" mass="20438">MSDIQALRLRPEECVLVVVDVQERLMAAMPEKVRPQVIGRIQALIEAGKRLGFPAIVTEQYPKGLGATLGEVASALPQGTAPLPKMSFSCCGAEGFMERLRSLGRTKVLLTGAETHVCCYQTALDLMENGFIVHAVADALCSRSKLNWRTGLAALERAGAVPTTAEQALFDLLRVAGTEDFKALSRLIR</sequence>
<evidence type="ECO:0000313" key="2">
    <source>
        <dbReference type="EMBL" id="MBI3128163.1"/>
    </source>
</evidence>
<dbReference type="Gene3D" id="3.40.50.850">
    <property type="entry name" value="Isochorismatase-like"/>
    <property type="match status" value="1"/>
</dbReference>
<dbReference type="SUPFAM" id="SSF52499">
    <property type="entry name" value="Isochorismatase-like hydrolases"/>
    <property type="match status" value="1"/>
</dbReference>
<comment type="caution">
    <text evidence="2">The sequence shown here is derived from an EMBL/GenBank/DDBJ whole genome shotgun (WGS) entry which is preliminary data.</text>
</comment>
<dbReference type="InterPro" id="IPR000868">
    <property type="entry name" value="Isochorismatase-like_dom"/>
</dbReference>
<dbReference type="InterPro" id="IPR036380">
    <property type="entry name" value="Isochorismatase-like_sf"/>
</dbReference>
<accession>A0A932I143</accession>
<evidence type="ECO:0000313" key="3">
    <source>
        <dbReference type="Proteomes" id="UP000782312"/>
    </source>
</evidence>
<proteinExistence type="predicted"/>
<dbReference type="EMBL" id="JACPUR010000024">
    <property type="protein sequence ID" value="MBI3128163.1"/>
    <property type="molecule type" value="Genomic_DNA"/>
</dbReference>
<dbReference type="PANTHER" id="PTHR14119">
    <property type="entry name" value="HYDROLASE"/>
    <property type="match status" value="1"/>
</dbReference>
<keyword evidence="2" id="KW-0378">Hydrolase</keyword>
<dbReference type="GO" id="GO:0016787">
    <property type="term" value="F:hydrolase activity"/>
    <property type="evidence" value="ECO:0007669"/>
    <property type="project" value="UniProtKB-KW"/>
</dbReference>
<protein>
    <submittedName>
        <fullName evidence="2">Hydrolase</fullName>
    </submittedName>
</protein>